<evidence type="ECO:0000313" key="4">
    <source>
        <dbReference type="Proteomes" id="UP001500842"/>
    </source>
</evidence>
<name>A0ABN2ARE4_9ACTN</name>
<dbReference type="PROSITE" id="PS51257">
    <property type="entry name" value="PROKAR_LIPOPROTEIN"/>
    <property type="match status" value="1"/>
</dbReference>
<accession>A0ABN2ARE4</accession>
<comment type="caution">
    <text evidence="3">The sequence shown here is derived from an EMBL/GenBank/DDBJ whole genome shotgun (WGS) entry which is preliminary data.</text>
</comment>
<keyword evidence="2" id="KW-0732">Signal</keyword>
<feature type="compositionally biased region" description="Basic and acidic residues" evidence="1">
    <location>
        <begin position="40"/>
        <end position="50"/>
    </location>
</feature>
<feature type="region of interest" description="Disordered" evidence="1">
    <location>
        <begin position="26"/>
        <end position="57"/>
    </location>
</feature>
<evidence type="ECO:0000256" key="1">
    <source>
        <dbReference type="SAM" id="MobiDB-lite"/>
    </source>
</evidence>
<gene>
    <name evidence="3" type="ORF">GCM10009788_28840</name>
</gene>
<organism evidence="3 4">
    <name type="scientific">Nocardioides humi</name>
    <dbReference type="NCBI Taxonomy" id="449461"/>
    <lineage>
        <taxon>Bacteria</taxon>
        <taxon>Bacillati</taxon>
        <taxon>Actinomycetota</taxon>
        <taxon>Actinomycetes</taxon>
        <taxon>Propionibacteriales</taxon>
        <taxon>Nocardioidaceae</taxon>
        <taxon>Nocardioides</taxon>
    </lineage>
</organism>
<keyword evidence="4" id="KW-1185">Reference proteome</keyword>
<evidence type="ECO:0000313" key="3">
    <source>
        <dbReference type="EMBL" id="GAA1523234.1"/>
    </source>
</evidence>
<feature type="chain" id="PRO_5045272092" evidence="2">
    <location>
        <begin position="28"/>
        <end position="57"/>
    </location>
</feature>
<dbReference type="EMBL" id="BAAAOR010000024">
    <property type="protein sequence ID" value="GAA1523234.1"/>
    <property type="molecule type" value="Genomic_DNA"/>
</dbReference>
<reference evidence="3 4" key="1">
    <citation type="journal article" date="2019" name="Int. J. Syst. Evol. Microbiol.">
        <title>The Global Catalogue of Microorganisms (GCM) 10K type strain sequencing project: providing services to taxonomists for standard genome sequencing and annotation.</title>
        <authorList>
            <consortium name="The Broad Institute Genomics Platform"/>
            <consortium name="The Broad Institute Genome Sequencing Center for Infectious Disease"/>
            <person name="Wu L."/>
            <person name="Ma J."/>
        </authorList>
    </citation>
    <scope>NUCLEOTIDE SEQUENCE [LARGE SCALE GENOMIC DNA]</scope>
    <source>
        <strain evidence="3 4">JCM 14942</strain>
    </source>
</reference>
<dbReference type="RefSeq" id="WP_181410914.1">
    <property type="nucleotide sequence ID" value="NZ_BAAAOR010000024.1"/>
</dbReference>
<protein>
    <submittedName>
        <fullName evidence="3">Uncharacterized protein</fullName>
    </submittedName>
</protein>
<dbReference type="Proteomes" id="UP001500842">
    <property type="component" value="Unassembled WGS sequence"/>
</dbReference>
<sequence>MDVLGTRLGVLCLTIAVLLTGCADAGADEPDLRTPPARDLPSDRVGDLADRGAGGVG</sequence>
<feature type="signal peptide" evidence="2">
    <location>
        <begin position="1"/>
        <end position="27"/>
    </location>
</feature>
<proteinExistence type="predicted"/>
<evidence type="ECO:0000256" key="2">
    <source>
        <dbReference type="SAM" id="SignalP"/>
    </source>
</evidence>